<dbReference type="Proteomes" id="UP000572754">
    <property type="component" value="Unassembled WGS sequence"/>
</dbReference>
<protein>
    <recommendedName>
        <fullName evidence="3">amidase</fullName>
        <ecNumber evidence="3">3.5.1.4</ecNumber>
    </recommendedName>
</protein>
<evidence type="ECO:0000256" key="4">
    <source>
        <dbReference type="ARBA" id="ARBA00022801"/>
    </source>
</evidence>
<dbReference type="Pfam" id="PF01425">
    <property type="entry name" value="Amidase"/>
    <property type="match status" value="1"/>
</dbReference>
<organism evidence="8 9">
    <name type="scientific">Fusarium circinatum</name>
    <name type="common">Pitch canker fungus</name>
    <name type="synonym">Gibberella circinata</name>
    <dbReference type="NCBI Taxonomy" id="48490"/>
    <lineage>
        <taxon>Eukaryota</taxon>
        <taxon>Fungi</taxon>
        <taxon>Dikarya</taxon>
        <taxon>Ascomycota</taxon>
        <taxon>Pezizomycotina</taxon>
        <taxon>Sordariomycetes</taxon>
        <taxon>Hypocreomycetidae</taxon>
        <taxon>Hypocreales</taxon>
        <taxon>Nectriaceae</taxon>
        <taxon>Fusarium</taxon>
        <taxon>Fusarium fujikuroi species complex</taxon>
    </lineage>
</organism>
<dbReference type="EC" id="3.5.1.4" evidence="3"/>
<dbReference type="EMBL" id="JAAQPE010000011">
    <property type="protein sequence ID" value="KAF5691902.1"/>
    <property type="molecule type" value="Genomic_DNA"/>
</dbReference>
<evidence type="ECO:0000313" key="9">
    <source>
        <dbReference type="Proteomes" id="UP000572754"/>
    </source>
</evidence>
<dbReference type="InterPro" id="IPR036928">
    <property type="entry name" value="AS_sf"/>
</dbReference>
<feature type="binding site" evidence="6">
    <location>
        <position position="172"/>
    </location>
    <ligand>
        <name>substrate</name>
    </ligand>
</feature>
<dbReference type="InterPro" id="IPR023631">
    <property type="entry name" value="Amidase_dom"/>
</dbReference>
<evidence type="ECO:0000256" key="1">
    <source>
        <dbReference type="ARBA" id="ARBA00001311"/>
    </source>
</evidence>
<feature type="active site" description="Charge relay system" evidence="5">
    <location>
        <position position="123"/>
    </location>
</feature>
<accession>A0A8H6CTP7</accession>
<dbReference type="AlphaFoldDB" id="A0A8H6CTP7"/>
<keyword evidence="4" id="KW-0378">Hydrolase</keyword>
<dbReference type="PANTHER" id="PTHR46072">
    <property type="entry name" value="AMIDASE-RELATED-RELATED"/>
    <property type="match status" value="1"/>
</dbReference>
<dbReference type="GO" id="GO:0004040">
    <property type="term" value="F:amidase activity"/>
    <property type="evidence" value="ECO:0007669"/>
    <property type="project" value="UniProtKB-EC"/>
</dbReference>
<proteinExistence type="inferred from homology"/>
<dbReference type="PROSITE" id="PS00571">
    <property type="entry name" value="AMIDASES"/>
    <property type="match status" value="1"/>
</dbReference>
<feature type="domain" description="Amidase" evidence="7">
    <location>
        <begin position="71"/>
        <end position="522"/>
    </location>
</feature>
<comment type="caution">
    <text evidence="8">The sequence shown here is derived from an EMBL/GenBank/DDBJ whole genome shotgun (WGS) entry which is preliminary data.</text>
</comment>
<evidence type="ECO:0000256" key="5">
    <source>
        <dbReference type="PIRSR" id="PIRSR001221-1"/>
    </source>
</evidence>
<reference evidence="9" key="1">
    <citation type="journal article" date="2020" name="BMC Genomics">
        <title>Correction to: Identification and distribution of gene clusters required for synthesis of sphingolipid metabolism inhibitors in diverse species of the filamentous fungus Fusarium.</title>
        <authorList>
            <person name="Kim H.S."/>
            <person name="Lohmar J.M."/>
            <person name="Busman M."/>
            <person name="Brown D.W."/>
            <person name="Naumann T.A."/>
            <person name="Divon H.H."/>
            <person name="Lysoe E."/>
            <person name="Uhlig S."/>
            <person name="Proctor R.H."/>
        </authorList>
    </citation>
    <scope>NUCLEOTIDE SEQUENCE [LARGE SCALE GENOMIC DNA]</scope>
    <source>
        <strain evidence="9">NRRL 25331</strain>
    </source>
</reference>
<dbReference type="PIRSF" id="PIRSF001221">
    <property type="entry name" value="Amidase_fungi"/>
    <property type="match status" value="1"/>
</dbReference>
<sequence>MTRSKYTTNMHKPWTEIVTKKREIRDAQIDKHLEADINFPFDTISFETVDVEVLTGLLRDGKVSAVQVIHASIRREVDITVSNFSMLTVFLEPAKRKNRKLDGFRQEHGQLIGPLHGVPVTVKDQFNIKGLDSTLGYIAKAFAPAENDALLIETLKKLGAVIIAKTNLPQSIMWCETDNPLWGLTTHPDDPKLTPGGSSGGEAAMLSMGASIIGWGTDIGGSIRIPCHMNGLWGLKPSSGRMPYRGVEVTLDGQQHIPSAVGPMARSLSCLKLVTKLAIEAEPWAIDPQLPPVPWRDSIFQTMATRPLVIGAMLDDGMVKVHPPIERIFRDLITKLGAAGHEVVQWDSSLNSSMIDIMDAYYSADGGEDVRRAVSAGGEPFIPQIEAFVNRGTPISVFEYWQLNKRKIAIQEAYHDMWEGKKSPSGRSVDILLVPTMPHTAVPHGSCRWTGYTKIFNLLDYTALTFPAGKASRNENDGGFWEHVPRNKFDAWNQQLYDPVAMEGRHVGLQIVGRRFEEEKVLGAAQQIYSLL</sequence>
<evidence type="ECO:0000256" key="3">
    <source>
        <dbReference type="ARBA" id="ARBA00012922"/>
    </source>
</evidence>
<evidence type="ECO:0000256" key="2">
    <source>
        <dbReference type="ARBA" id="ARBA00009199"/>
    </source>
</evidence>
<evidence type="ECO:0000313" key="8">
    <source>
        <dbReference type="EMBL" id="KAF5691902.1"/>
    </source>
</evidence>
<feature type="binding site" evidence="6">
    <location>
        <begin position="219"/>
        <end position="222"/>
    </location>
    <ligand>
        <name>substrate</name>
    </ligand>
</feature>
<evidence type="ECO:0000256" key="6">
    <source>
        <dbReference type="PIRSR" id="PIRSR001221-2"/>
    </source>
</evidence>
<feature type="binding site" evidence="6">
    <location>
        <position position="198"/>
    </location>
    <ligand>
        <name>substrate</name>
    </ligand>
</feature>
<gene>
    <name evidence="8" type="ORF">FCIRC_237</name>
</gene>
<keyword evidence="9" id="KW-1185">Reference proteome</keyword>
<feature type="active site" description="Acyl-ester intermediate" evidence="5">
    <location>
        <position position="222"/>
    </location>
</feature>
<dbReference type="PANTHER" id="PTHR46072:SF2">
    <property type="entry name" value="AMIDASE (EUROFUNG)"/>
    <property type="match status" value="1"/>
</dbReference>
<comment type="similarity">
    <text evidence="2">Belongs to the amidase family.</text>
</comment>
<comment type="catalytic activity">
    <reaction evidence="1">
        <text>a monocarboxylic acid amide + H2O = a monocarboxylate + NH4(+)</text>
        <dbReference type="Rhea" id="RHEA:12020"/>
        <dbReference type="ChEBI" id="CHEBI:15377"/>
        <dbReference type="ChEBI" id="CHEBI:28938"/>
        <dbReference type="ChEBI" id="CHEBI:35757"/>
        <dbReference type="ChEBI" id="CHEBI:83628"/>
        <dbReference type="EC" id="3.5.1.4"/>
    </reaction>
</comment>
<dbReference type="InterPro" id="IPR020556">
    <property type="entry name" value="Amidase_CS"/>
</dbReference>
<reference evidence="8 9" key="2">
    <citation type="submission" date="2020-05" db="EMBL/GenBank/DDBJ databases">
        <title>Identification and distribution of gene clusters putatively required for synthesis of sphingolipid metabolism inhibitors in phylogenetically diverse species of the filamentous fungus Fusarium.</title>
        <authorList>
            <person name="Kim H.-S."/>
            <person name="Busman M."/>
            <person name="Brown D.W."/>
            <person name="Divon H."/>
            <person name="Uhlig S."/>
            <person name="Proctor R.H."/>
        </authorList>
    </citation>
    <scope>NUCLEOTIDE SEQUENCE [LARGE SCALE GENOMIC DNA]</scope>
    <source>
        <strain evidence="8 9">NRRL 25331</strain>
    </source>
</reference>
<evidence type="ECO:0000259" key="7">
    <source>
        <dbReference type="Pfam" id="PF01425"/>
    </source>
</evidence>
<name>A0A8H6CTP7_FUSCI</name>
<dbReference type="SUPFAM" id="SSF75304">
    <property type="entry name" value="Amidase signature (AS) enzymes"/>
    <property type="match status" value="1"/>
</dbReference>
<feature type="active site" description="Charge relay system" evidence="5">
    <location>
        <position position="198"/>
    </location>
</feature>
<dbReference type="Gene3D" id="3.90.1300.10">
    <property type="entry name" value="Amidase signature (AS) domain"/>
    <property type="match status" value="1"/>
</dbReference>